<evidence type="ECO:0000256" key="5">
    <source>
        <dbReference type="ARBA" id="ARBA00022729"/>
    </source>
</evidence>
<protein>
    <recommendedName>
        <fullName evidence="9">N-acetylmuramoyl-L-alanine amidase AmiC</fullName>
        <ecNumber evidence="4">3.5.1.28</ecNumber>
    </recommendedName>
</protein>
<feature type="chain" id="PRO_5038036173" description="N-acetylmuramoyl-L-alanine amidase AmiC" evidence="10">
    <location>
        <begin position="21"/>
        <end position="438"/>
    </location>
</feature>
<evidence type="ECO:0000313" key="13">
    <source>
        <dbReference type="Proteomes" id="UP000770889"/>
    </source>
</evidence>
<dbReference type="SMART" id="SM00257">
    <property type="entry name" value="LysM"/>
    <property type="match status" value="1"/>
</dbReference>
<dbReference type="Gene3D" id="3.10.350.10">
    <property type="entry name" value="LysM domain"/>
    <property type="match status" value="1"/>
</dbReference>
<evidence type="ECO:0000256" key="3">
    <source>
        <dbReference type="ARBA" id="ARBA00010860"/>
    </source>
</evidence>
<dbReference type="GO" id="GO:0030288">
    <property type="term" value="C:outer membrane-bounded periplasmic space"/>
    <property type="evidence" value="ECO:0007669"/>
    <property type="project" value="TreeGrafter"/>
</dbReference>
<evidence type="ECO:0000256" key="6">
    <source>
        <dbReference type="ARBA" id="ARBA00022764"/>
    </source>
</evidence>
<proteinExistence type="inferred from homology"/>
<dbReference type="CDD" id="cd00118">
    <property type="entry name" value="LysM"/>
    <property type="match status" value="1"/>
</dbReference>
<dbReference type="PROSITE" id="PS51782">
    <property type="entry name" value="LYSM"/>
    <property type="match status" value="1"/>
</dbReference>
<dbReference type="SMART" id="SM00646">
    <property type="entry name" value="Ami_3"/>
    <property type="match status" value="1"/>
</dbReference>
<dbReference type="SUPFAM" id="SSF54106">
    <property type="entry name" value="LysM domain"/>
    <property type="match status" value="1"/>
</dbReference>
<evidence type="ECO:0000313" key="12">
    <source>
        <dbReference type="EMBL" id="MBT2988745.1"/>
    </source>
</evidence>
<keyword evidence="5 10" id="KW-0732">Signal</keyword>
<dbReference type="PANTHER" id="PTHR30404:SF6">
    <property type="entry name" value="N-ACETYLMURAMOYL-L-ALANINE AMIDASE AMIB"/>
    <property type="match status" value="1"/>
</dbReference>
<evidence type="ECO:0000256" key="1">
    <source>
        <dbReference type="ARBA" id="ARBA00001561"/>
    </source>
</evidence>
<dbReference type="Gene3D" id="2.60.40.3500">
    <property type="match status" value="1"/>
</dbReference>
<gene>
    <name evidence="12" type="ORF">KME65_07240</name>
</gene>
<dbReference type="InterPro" id="IPR002508">
    <property type="entry name" value="MurNAc-LAA_cat"/>
</dbReference>
<dbReference type="SUPFAM" id="SSF53187">
    <property type="entry name" value="Zn-dependent exopeptidases"/>
    <property type="match status" value="1"/>
</dbReference>
<dbReference type="InterPro" id="IPR036779">
    <property type="entry name" value="LysM_dom_sf"/>
</dbReference>
<dbReference type="GO" id="GO:0009253">
    <property type="term" value="P:peptidoglycan catabolic process"/>
    <property type="evidence" value="ECO:0007669"/>
    <property type="project" value="InterPro"/>
</dbReference>
<comment type="catalytic activity">
    <reaction evidence="1">
        <text>Hydrolyzes the link between N-acetylmuramoyl residues and L-amino acid residues in certain cell-wall glycopeptides.</text>
        <dbReference type="EC" id="3.5.1.28"/>
    </reaction>
</comment>
<accession>A0A944QUD4</accession>
<organism evidence="12 13">
    <name type="scientific">Candidatus Thiodiazotropha taylori</name>
    <dbReference type="NCBI Taxonomy" id="2792791"/>
    <lineage>
        <taxon>Bacteria</taxon>
        <taxon>Pseudomonadati</taxon>
        <taxon>Pseudomonadota</taxon>
        <taxon>Gammaproteobacteria</taxon>
        <taxon>Chromatiales</taxon>
        <taxon>Sedimenticolaceae</taxon>
        <taxon>Candidatus Thiodiazotropha</taxon>
    </lineage>
</organism>
<evidence type="ECO:0000256" key="7">
    <source>
        <dbReference type="ARBA" id="ARBA00022801"/>
    </source>
</evidence>
<dbReference type="Pfam" id="PF01520">
    <property type="entry name" value="Amidase_3"/>
    <property type="match status" value="1"/>
</dbReference>
<keyword evidence="7 12" id="KW-0378">Hydrolase</keyword>
<dbReference type="EMBL" id="JAHHGM010000005">
    <property type="protein sequence ID" value="MBT2988745.1"/>
    <property type="molecule type" value="Genomic_DNA"/>
</dbReference>
<comment type="subcellular location">
    <subcellularLocation>
        <location evidence="2">Periplasm</location>
    </subcellularLocation>
</comment>
<dbReference type="Gene3D" id="3.40.630.40">
    <property type="entry name" value="Zn-dependent exopeptidases"/>
    <property type="match status" value="1"/>
</dbReference>
<dbReference type="GO" id="GO:0008745">
    <property type="term" value="F:N-acetylmuramoyl-L-alanine amidase activity"/>
    <property type="evidence" value="ECO:0007669"/>
    <property type="project" value="UniProtKB-EC"/>
</dbReference>
<dbReference type="InterPro" id="IPR050695">
    <property type="entry name" value="N-acetylmuramoyl_amidase_3"/>
</dbReference>
<dbReference type="InterPro" id="IPR021731">
    <property type="entry name" value="AMIN_dom"/>
</dbReference>
<evidence type="ECO:0000256" key="4">
    <source>
        <dbReference type="ARBA" id="ARBA00011901"/>
    </source>
</evidence>
<dbReference type="Pfam" id="PF11741">
    <property type="entry name" value="AMIN"/>
    <property type="match status" value="1"/>
</dbReference>
<comment type="similarity">
    <text evidence="3">Belongs to the N-acetylmuramoyl-L-alanine amidase 3 family.</text>
</comment>
<evidence type="ECO:0000256" key="2">
    <source>
        <dbReference type="ARBA" id="ARBA00004418"/>
    </source>
</evidence>
<comment type="caution">
    <text evidence="12">The sequence shown here is derived from an EMBL/GenBank/DDBJ whole genome shotgun (WGS) entry which is preliminary data.</text>
</comment>
<dbReference type="PANTHER" id="PTHR30404">
    <property type="entry name" value="N-ACETYLMURAMOYL-L-ALANINE AMIDASE"/>
    <property type="match status" value="1"/>
</dbReference>
<evidence type="ECO:0000256" key="8">
    <source>
        <dbReference type="ARBA" id="ARBA00023316"/>
    </source>
</evidence>
<dbReference type="AlphaFoldDB" id="A0A944QUD4"/>
<dbReference type="EC" id="3.5.1.28" evidence="4"/>
<keyword evidence="6" id="KW-0574">Periplasm</keyword>
<feature type="signal peptide" evidence="10">
    <location>
        <begin position="1"/>
        <end position="20"/>
    </location>
</feature>
<sequence>MRKSWLLLLLALLSSFPLYAKQSQITGLRIWSAPDHVRLVFDANSQISHKIFTLKAPDRLVLDLKNTTLTKHLPDPTKENKIIRGMRSAIRNKKDMRVVFDLSSAVKPKSFSLKPNREYGHRLVIDLYDGKTTASGRSQPVKTAKALGQRDVVIAVDPGHGGEDPGARGLKGTYEKDVVLAIGRKLVALINQQKGMRAVLIRDGDYYLGLRKRIAKAREAQADLFVSIHADAFNDPRVRGSSVYTLSRRGASSEAARWLAERENSADLVGGVSLEDKDDMLASVLLDLSQIGTLQASSAAANRVFKQLKKLGKTHKRKVQQAGFVVLKSPDIPSMLVETAFISNPDEERRLRNKNHQQKVATALMKGIRDYFKYQPPPGTLLASNQAKKRPRKHVITRGETLIAIANRYQVSVSRLRKTNELKGDTIRIGQVLQIPGG</sequence>
<name>A0A944QUD4_9GAMM</name>
<dbReference type="CDD" id="cd02696">
    <property type="entry name" value="MurNAc-LAA"/>
    <property type="match status" value="1"/>
</dbReference>
<dbReference type="GO" id="GO:0071555">
    <property type="term" value="P:cell wall organization"/>
    <property type="evidence" value="ECO:0007669"/>
    <property type="project" value="UniProtKB-KW"/>
</dbReference>
<dbReference type="Proteomes" id="UP000770889">
    <property type="component" value="Unassembled WGS sequence"/>
</dbReference>
<evidence type="ECO:0000259" key="11">
    <source>
        <dbReference type="PROSITE" id="PS51782"/>
    </source>
</evidence>
<evidence type="ECO:0000256" key="10">
    <source>
        <dbReference type="SAM" id="SignalP"/>
    </source>
</evidence>
<dbReference type="Pfam" id="PF01476">
    <property type="entry name" value="LysM"/>
    <property type="match status" value="1"/>
</dbReference>
<reference evidence="12 13" key="1">
    <citation type="submission" date="2021-05" db="EMBL/GenBank/DDBJ databases">
        <title>Genetic and Functional Diversity in Clade A Lucinid endosymbionts from the Bahamas.</title>
        <authorList>
            <person name="Giani N.M."/>
            <person name="Engel A.S."/>
            <person name="Campbell B.J."/>
        </authorList>
    </citation>
    <scope>NUCLEOTIDE SEQUENCE [LARGE SCALE GENOMIC DNA]</scope>
    <source>
        <strain evidence="12">LUC16012Gg_MoonRockCtena</strain>
    </source>
</reference>
<feature type="domain" description="LysM" evidence="11">
    <location>
        <begin position="392"/>
        <end position="435"/>
    </location>
</feature>
<keyword evidence="8" id="KW-0961">Cell wall biogenesis/degradation</keyword>
<dbReference type="InterPro" id="IPR018392">
    <property type="entry name" value="LysM"/>
</dbReference>
<dbReference type="FunFam" id="3.40.630.40:FF:000001">
    <property type="entry name" value="N-acetylmuramoyl-L-alanine amidase"/>
    <property type="match status" value="1"/>
</dbReference>
<evidence type="ECO:0000256" key="9">
    <source>
        <dbReference type="ARBA" id="ARBA00074581"/>
    </source>
</evidence>